<evidence type="ECO:0000313" key="12">
    <source>
        <dbReference type="Proteomes" id="UP000053681"/>
    </source>
</evidence>
<proteinExistence type="inferred from homology"/>
<dbReference type="UniPathway" id="UPA00391"/>
<gene>
    <name evidence="11" type="ORF">AS180_18830</name>
</gene>
<reference evidence="11 12" key="1">
    <citation type="submission" date="2015-11" db="EMBL/GenBank/DDBJ databases">
        <title>Bacillus caseinolyticus sp nov.</title>
        <authorList>
            <person name="Dastager S.G."/>
            <person name="Mawlankar R."/>
        </authorList>
    </citation>
    <scope>NUCLEOTIDE SEQUENCE [LARGE SCALE GENOMIC DNA]</scope>
    <source>
        <strain evidence="11 12">SGD-V-76</strain>
    </source>
</reference>
<organism evidence="11 12">
    <name type="scientific">Priestia veravalensis</name>
    <dbReference type="NCBI Taxonomy" id="1414648"/>
    <lineage>
        <taxon>Bacteria</taxon>
        <taxon>Bacillati</taxon>
        <taxon>Bacillota</taxon>
        <taxon>Bacilli</taxon>
        <taxon>Bacillales</taxon>
        <taxon>Bacillaceae</taxon>
        <taxon>Priestia</taxon>
    </lineage>
</organism>
<dbReference type="InterPro" id="IPR007115">
    <property type="entry name" value="6-PTP_synth/QueD"/>
</dbReference>
<keyword evidence="4 8" id="KW-0479">Metal-binding</keyword>
<dbReference type="NCBIfam" id="TIGR03367">
    <property type="entry name" value="queuosine_QueD"/>
    <property type="match status" value="1"/>
</dbReference>
<keyword evidence="5 8" id="KW-0862">Zinc</keyword>
<name>A0A0V8JHG0_9BACI</name>
<feature type="active site" description="Charge relay system" evidence="9">
    <location>
        <position position="130"/>
    </location>
</feature>
<dbReference type="RefSeq" id="WP_061786157.1">
    <property type="nucleotide sequence ID" value="NZ_KQ758702.1"/>
</dbReference>
<keyword evidence="8" id="KW-0671">Queuosine biosynthesis</keyword>
<dbReference type="GeneID" id="93681678"/>
<dbReference type="PANTHER" id="PTHR12589">
    <property type="entry name" value="PYRUVOYL TETRAHYDROBIOPTERIN SYNTHASE"/>
    <property type="match status" value="1"/>
</dbReference>
<dbReference type="GO" id="GO:0008616">
    <property type="term" value="P:tRNA queuosine(34) biosynthetic process"/>
    <property type="evidence" value="ECO:0007669"/>
    <property type="project" value="UniProtKB-KW"/>
</dbReference>
<evidence type="ECO:0000256" key="5">
    <source>
        <dbReference type="ARBA" id="ARBA00022833"/>
    </source>
</evidence>
<keyword evidence="12" id="KW-1185">Reference proteome</keyword>
<evidence type="ECO:0000256" key="6">
    <source>
        <dbReference type="ARBA" id="ARBA00023239"/>
    </source>
</evidence>
<evidence type="ECO:0000256" key="4">
    <source>
        <dbReference type="ARBA" id="ARBA00022723"/>
    </source>
</evidence>
<evidence type="ECO:0000256" key="2">
    <source>
        <dbReference type="ARBA" id="ARBA00008900"/>
    </source>
</evidence>
<comment type="similarity">
    <text evidence="2 8">Belongs to the PTPS family. QueD subfamily.</text>
</comment>
<dbReference type="PANTHER" id="PTHR12589:SF7">
    <property type="entry name" value="6-PYRUVOYL TETRAHYDROBIOPTERIN SYNTHASE"/>
    <property type="match status" value="1"/>
</dbReference>
<comment type="caution">
    <text evidence="11">The sequence shown here is derived from an EMBL/GenBank/DDBJ whole genome shotgun (WGS) entry which is preliminary data.</text>
</comment>
<keyword evidence="6 8" id="KW-0456">Lyase</keyword>
<accession>A0A0V8JHG0</accession>
<sequence>MLQQIYPQVAHPYSYELNKDMNFAAAHFVPHESAGKCQQVHGHTYFVNLTIAGDELDSSGFLVNFATLKKIVSGQFDHTLLNDHKELFNEEDANDFPTSEVIARKIYELVQAHLDELENKPACVQVFVRETPTSYVVYRPKKVKRDE</sequence>
<feature type="binding site" evidence="10">
    <location>
        <position position="27"/>
    </location>
    <ligand>
        <name>Zn(2+)</name>
        <dbReference type="ChEBI" id="CHEBI:29105"/>
    </ligand>
</feature>
<dbReference type="EMBL" id="LNQP01000087">
    <property type="protein sequence ID" value="KSU86412.1"/>
    <property type="molecule type" value="Genomic_DNA"/>
</dbReference>
<dbReference type="SUPFAM" id="SSF55620">
    <property type="entry name" value="Tetrahydrobiopterin biosynthesis enzymes-like"/>
    <property type="match status" value="1"/>
</dbReference>
<dbReference type="Gene3D" id="3.30.479.10">
    <property type="entry name" value="6-pyruvoyl tetrahydropterin synthase/QueD"/>
    <property type="match status" value="1"/>
</dbReference>
<feature type="active site" description="Charge relay system" evidence="9">
    <location>
        <position position="78"/>
    </location>
</feature>
<evidence type="ECO:0000256" key="1">
    <source>
        <dbReference type="ARBA" id="ARBA00005061"/>
    </source>
</evidence>
<dbReference type="GO" id="GO:0070497">
    <property type="term" value="F:6-carboxytetrahydropterin synthase activity"/>
    <property type="evidence" value="ECO:0007669"/>
    <property type="project" value="UniProtKB-EC"/>
</dbReference>
<dbReference type="Proteomes" id="UP000053681">
    <property type="component" value="Unassembled WGS sequence"/>
</dbReference>
<feature type="binding site" evidence="10">
    <location>
        <position position="41"/>
    </location>
    <ligand>
        <name>Zn(2+)</name>
        <dbReference type="ChEBI" id="CHEBI:29105"/>
    </ligand>
</feature>
<evidence type="ECO:0000313" key="11">
    <source>
        <dbReference type="EMBL" id="KSU86412.1"/>
    </source>
</evidence>
<evidence type="ECO:0000256" key="7">
    <source>
        <dbReference type="ARBA" id="ARBA00048807"/>
    </source>
</evidence>
<feature type="binding site" evidence="10">
    <location>
        <position position="43"/>
    </location>
    <ligand>
        <name>Zn(2+)</name>
        <dbReference type="ChEBI" id="CHEBI:29105"/>
    </ligand>
</feature>
<comment type="pathway">
    <text evidence="1 8">Purine metabolism; 7-cyano-7-deazaguanine biosynthesis.</text>
</comment>
<evidence type="ECO:0000256" key="8">
    <source>
        <dbReference type="PIRNR" id="PIRNR006113"/>
    </source>
</evidence>
<comment type="catalytic activity">
    <reaction evidence="7 8">
        <text>7,8-dihydroneopterin 3'-triphosphate + H2O = 6-carboxy-5,6,7,8-tetrahydropterin + triphosphate + acetaldehyde + 2 H(+)</text>
        <dbReference type="Rhea" id="RHEA:27966"/>
        <dbReference type="ChEBI" id="CHEBI:15343"/>
        <dbReference type="ChEBI" id="CHEBI:15377"/>
        <dbReference type="ChEBI" id="CHEBI:15378"/>
        <dbReference type="ChEBI" id="CHEBI:18036"/>
        <dbReference type="ChEBI" id="CHEBI:58462"/>
        <dbReference type="ChEBI" id="CHEBI:61032"/>
        <dbReference type="EC" id="4.1.2.50"/>
    </reaction>
</comment>
<evidence type="ECO:0000256" key="10">
    <source>
        <dbReference type="PIRSR" id="PIRSR006113-2"/>
    </source>
</evidence>
<feature type="active site" description="Proton acceptor" evidence="9">
    <location>
        <position position="37"/>
    </location>
</feature>
<protein>
    <recommendedName>
        <fullName evidence="3 8">6-carboxy-5,6,7,8-tetrahydropterin synthase</fullName>
        <ecNumber evidence="8">4.-.-.-</ecNumber>
    </recommendedName>
</protein>
<dbReference type="InterPro" id="IPR038418">
    <property type="entry name" value="6-PTP_synth/QueD_sf"/>
</dbReference>
<evidence type="ECO:0000256" key="9">
    <source>
        <dbReference type="PIRSR" id="PIRSR006113-1"/>
    </source>
</evidence>
<dbReference type="EC" id="4.-.-.-" evidence="8"/>
<evidence type="ECO:0000256" key="3">
    <source>
        <dbReference type="ARBA" id="ARBA00018141"/>
    </source>
</evidence>
<dbReference type="PIRSF" id="PIRSF006113">
    <property type="entry name" value="PTP_synth"/>
    <property type="match status" value="1"/>
</dbReference>
<dbReference type="Pfam" id="PF01242">
    <property type="entry name" value="PTPS"/>
    <property type="match status" value="1"/>
</dbReference>
<dbReference type="AlphaFoldDB" id="A0A0V8JHG0"/>
<comment type="cofactor">
    <cofactor evidence="8 10">
        <name>Zn(2+)</name>
        <dbReference type="ChEBI" id="CHEBI:29105"/>
    </cofactor>
    <text evidence="8 10">Binds 1 zinc ion per subunit.</text>
</comment>
<dbReference type="GO" id="GO:0046872">
    <property type="term" value="F:metal ion binding"/>
    <property type="evidence" value="ECO:0007669"/>
    <property type="project" value="UniProtKB-KW"/>
</dbReference>